<dbReference type="AlphaFoldDB" id="A0A9D1DAI6"/>
<dbReference type="PROSITE" id="PS50075">
    <property type="entry name" value="CARRIER"/>
    <property type="match status" value="1"/>
</dbReference>
<evidence type="ECO:0000313" key="2">
    <source>
        <dbReference type="EMBL" id="HIR13738.1"/>
    </source>
</evidence>
<protein>
    <submittedName>
        <fullName evidence="2">Acyl carrier protein</fullName>
    </submittedName>
</protein>
<feature type="domain" description="Carrier" evidence="1">
    <location>
        <begin position="1"/>
        <end position="74"/>
    </location>
</feature>
<gene>
    <name evidence="2" type="ORF">IAB31_07430</name>
</gene>
<evidence type="ECO:0000313" key="3">
    <source>
        <dbReference type="Proteomes" id="UP000886757"/>
    </source>
</evidence>
<comment type="caution">
    <text evidence="2">The sequence shown here is derived from an EMBL/GenBank/DDBJ whole genome shotgun (WGS) entry which is preliminary data.</text>
</comment>
<dbReference type="Proteomes" id="UP000886757">
    <property type="component" value="Unassembled WGS sequence"/>
</dbReference>
<dbReference type="SUPFAM" id="SSF47336">
    <property type="entry name" value="ACP-like"/>
    <property type="match status" value="1"/>
</dbReference>
<proteinExistence type="predicted"/>
<organism evidence="2 3">
    <name type="scientific">Candidatus Choladousia intestinavium</name>
    <dbReference type="NCBI Taxonomy" id="2840727"/>
    <lineage>
        <taxon>Bacteria</taxon>
        <taxon>Bacillati</taxon>
        <taxon>Bacillota</taxon>
        <taxon>Clostridia</taxon>
        <taxon>Lachnospirales</taxon>
        <taxon>Lachnospiraceae</taxon>
        <taxon>Lachnospiraceae incertae sedis</taxon>
        <taxon>Candidatus Choladousia</taxon>
    </lineage>
</organism>
<reference evidence="2" key="2">
    <citation type="journal article" date="2021" name="PeerJ">
        <title>Extensive microbial diversity within the chicken gut microbiome revealed by metagenomics and culture.</title>
        <authorList>
            <person name="Gilroy R."/>
            <person name="Ravi A."/>
            <person name="Getino M."/>
            <person name="Pursley I."/>
            <person name="Horton D.L."/>
            <person name="Alikhan N.F."/>
            <person name="Baker D."/>
            <person name="Gharbi K."/>
            <person name="Hall N."/>
            <person name="Watson M."/>
            <person name="Adriaenssens E.M."/>
            <person name="Foster-Nyarko E."/>
            <person name="Jarju S."/>
            <person name="Secka A."/>
            <person name="Antonio M."/>
            <person name="Oren A."/>
            <person name="Chaudhuri R.R."/>
            <person name="La Ragione R."/>
            <person name="Hildebrand F."/>
            <person name="Pallen M.J."/>
        </authorList>
    </citation>
    <scope>NUCLEOTIDE SEQUENCE</scope>
    <source>
        <strain evidence="2">ChiSjej4B22-8148</strain>
    </source>
</reference>
<evidence type="ECO:0000259" key="1">
    <source>
        <dbReference type="PROSITE" id="PS50075"/>
    </source>
</evidence>
<dbReference type="InterPro" id="IPR036736">
    <property type="entry name" value="ACP-like_sf"/>
</dbReference>
<name>A0A9D1DAI6_9FIRM</name>
<accession>A0A9D1DAI6</accession>
<dbReference type="InterPro" id="IPR009081">
    <property type="entry name" value="PP-bd_ACP"/>
</dbReference>
<dbReference type="Pfam" id="PF00550">
    <property type="entry name" value="PP-binding"/>
    <property type="match status" value="1"/>
</dbReference>
<dbReference type="Gene3D" id="1.10.1200.10">
    <property type="entry name" value="ACP-like"/>
    <property type="match status" value="1"/>
</dbReference>
<sequence length="77" mass="8768">MREELMKILNELRPEVDFEKEKALIDDGVLDSFDIVALVGDLNDTFDVNINIEDLLPENFNSADAMIELITKLQGEE</sequence>
<dbReference type="EMBL" id="DVGK01000082">
    <property type="protein sequence ID" value="HIR13738.1"/>
    <property type="molecule type" value="Genomic_DNA"/>
</dbReference>
<reference evidence="2" key="1">
    <citation type="submission" date="2020-10" db="EMBL/GenBank/DDBJ databases">
        <authorList>
            <person name="Gilroy R."/>
        </authorList>
    </citation>
    <scope>NUCLEOTIDE SEQUENCE</scope>
    <source>
        <strain evidence="2">ChiSjej4B22-8148</strain>
    </source>
</reference>